<dbReference type="CDD" id="cd04590">
    <property type="entry name" value="CBS_pair_CorC_HlyC_assoc"/>
    <property type="match status" value="1"/>
</dbReference>
<evidence type="ECO:0000256" key="3">
    <source>
        <dbReference type="ARBA" id="ARBA00022475"/>
    </source>
</evidence>
<dbReference type="InterPro" id="IPR036318">
    <property type="entry name" value="FAD-bd_PCMH-like_sf"/>
</dbReference>
<comment type="similarity">
    <text evidence="2">Belongs to the UPF0053 family. Hemolysin C subfamily.</text>
</comment>
<evidence type="ECO:0000256" key="9">
    <source>
        <dbReference type="PROSITE-ProRule" id="PRU00703"/>
    </source>
</evidence>
<dbReference type="InterPro" id="IPR044751">
    <property type="entry name" value="Ion_transp-like_CBS"/>
</dbReference>
<dbReference type="InterPro" id="IPR051676">
    <property type="entry name" value="UPF0053_domain"/>
</dbReference>
<dbReference type="PROSITE" id="PS51371">
    <property type="entry name" value="CBS"/>
    <property type="match status" value="2"/>
</dbReference>
<evidence type="ECO:0000259" key="12">
    <source>
        <dbReference type="PROSITE" id="PS51371"/>
    </source>
</evidence>
<keyword evidence="15" id="KW-1185">Reference proteome</keyword>
<dbReference type="InterPro" id="IPR002550">
    <property type="entry name" value="CNNM"/>
</dbReference>
<dbReference type="EMBL" id="JACLQD010000004">
    <property type="protein sequence ID" value="MBC2836805.1"/>
    <property type="molecule type" value="Genomic_DNA"/>
</dbReference>
<proteinExistence type="inferred from homology"/>
<feature type="transmembrane region" description="Helical" evidence="11">
    <location>
        <begin position="56"/>
        <end position="79"/>
    </location>
</feature>
<evidence type="ECO:0000313" key="14">
    <source>
        <dbReference type="EMBL" id="MBC2836805.1"/>
    </source>
</evidence>
<evidence type="ECO:0000256" key="4">
    <source>
        <dbReference type="ARBA" id="ARBA00022692"/>
    </source>
</evidence>
<accession>A0A842IAV9</accession>
<keyword evidence="4 10" id="KW-0812">Transmembrane</keyword>
<evidence type="ECO:0000256" key="5">
    <source>
        <dbReference type="ARBA" id="ARBA00022737"/>
    </source>
</evidence>
<dbReference type="Pfam" id="PF00571">
    <property type="entry name" value="CBS"/>
    <property type="match status" value="1"/>
</dbReference>
<evidence type="ECO:0000256" key="11">
    <source>
        <dbReference type="SAM" id="Phobius"/>
    </source>
</evidence>
<dbReference type="Pfam" id="PF01595">
    <property type="entry name" value="CNNM"/>
    <property type="match status" value="1"/>
</dbReference>
<feature type="domain" description="CBS" evidence="12">
    <location>
        <begin position="216"/>
        <end position="277"/>
    </location>
</feature>
<dbReference type="SUPFAM" id="SSF56176">
    <property type="entry name" value="FAD-binding/transporter-associated domain-like"/>
    <property type="match status" value="1"/>
</dbReference>
<dbReference type="InterPro" id="IPR005170">
    <property type="entry name" value="Transptr-assoc_dom"/>
</dbReference>
<evidence type="ECO:0000256" key="7">
    <source>
        <dbReference type="ARBA" id="ARBA00023122"/>
    </source>
</evidence>
<feature type="domain" description="CBS" evidence="12">
    <location>
        <begin position="280"/>
        <end position="336"/>
    </location>
</feature>
<dbReference type="GO" id="GO:0005886">
    <property type="term" value="C:plasma membrane"/>
    <property type="evidence" value="ECO:0007669"/>
    <property type="project" value="UniProtKB-SubCell"/>
</dbReference>
<keyword evidence="5" id="KW-0677">Repeat</keyword>
<dbReference type="Gene3D" id="3.30.465.10">
    <property type="match status" value="1"/>
</dbReference>
<organism evidence="14 15">
    <name type="scientific">Paragemmobacter straminiformis</name>
    <dbReference type="NCBI Taxonomy" id="2045119"/>
    <lineage>
        <taxon>Bacteria</taxon>
        <taxon>Pseudomonadati</taxon>
        <taxon>Pseudomonadota</taxon>
        <taxon>Alphaproteobacteria</taxon>
        <taxon>Rhodobacterales</taxon>
        <taxon>Paracoccaceae</taxon>
        <taxon>Paragemmobacter</taxon>
    </lineage>
</organism>
<sequence length="425" mass="45620">MLFEILIVLALIVVNGVLSMSEMAIVSARPARLRSLEGKSRGAGAALRLAEQPGRFLSTVQIGITMVGVLSGAFSGATLGARLSDWLAAEGMARETANTLGVGGVVLVLTYLSLIVGELVPKQLALKNAEGIAIRMAPAMLILSRAAAPVVWVLEHSGRLVLFLMGQSGESTAKVTEEEVHTLLSEAHEEGLIEPEEREMMAGVMRLADRSARALMTPRHEVEMLELEASSVETVAAIRRIARPRMPVQSRESGEVVGIVRLSDAFNALSRRETLDPKKLLREVPVVSDMADALDVMEILQGSDDHLALVYDEYGHFEGIITSGDILEAITGSVAAATAEEPALVERADGSLLVSGWMPADEFCDRMGLPRELAGGYETVAGLVLNIFGRLPALGEAVEAEGLRFEIMDFDDRRIDKVLVSKTAD</sequence>
<dbReference type="RefSeq" id="WP_185798412.1">
    <property type="nucleotide sequence ID" value="NZ_JACLQD010000004.1"/>
</dbReference>
<feature type="transmembrane region" description="Helical" evidence="11">
    <location>
        <begin position="99"/>
        <end position="120"/>
    </location>
</feature>
<dbReference type="AlphaFoldDB" id="A0A842IAV9"/>
<name>A0A842IAV9_9RHOB</name>
<gene>
    <name evidence="14" type="ORF">H7F16_14895</name>
</gene>
<dbReference type="SUPFAM" id="SSF54631">
    <property type="entry name" value="CBS-domain pair"/>
    <property type="match status" value="1"/>
</dbReference>
<dbReference type="PANTHER" id="PTHR43099:SF5">
    <property type="entry name" value="HLYC_CORC FAMILY TRANSPORTER"/>
    <property type="match status" value="1"/>
</dbReference>
<keyword evidence="7 9" id="KW-0129">CBS domain</keyword>
<feature type="transmembrane region" description="Helical" evidence="11">
    <location>
        <begin position="132"/>
        <end position="154"/>
    </location>
</feature>
<evidence type="ECO:0000256" key="1">
    <source>
        <dbReference type="ARBA" id="ARBA00004651"/>
    </source>
</evidence>
<evidence type="ECO:0000256" key="8">
    <source>
        <dbReference type="ARBA" id="ARBA00023136"/>
    </source>
</evidence>
<reference evidence="14 15" key="1">
    <citation type="journal article" date="2017" name="Int. J. Syst. Evol. Microbiol.">
        <title>Gemmobacter straminiformis sp. nov., isolated from an artificial fountain.</title>
        <authorList>
            <person name="Kang J.Y."/>
            <person name="Kim M.J."/>
            <person name="Chun J."/>
            <person name="Son K.P."/>
            <person name="Jahng K.Y."/>
        </authorList>
    </citation>
    <scope>NUCLEOTIDE SEQUENCE [LARGE SCALE GENOMIC DNA]</scope>
    <source>
        <strain evidence="14 15">CAM-8</strain>
    </source>
</reference>
<protein>
    <submittedName>
        <fullName evidence="14">HlyC/CorC family transporter</fullName>
    </submittedName>
</protein>
<dbReference type="InterPro" id="IPR016169">
    <property type="entry name" value="FAD-bd_PCMH_sub2"/>
</dbReference>
<dbReference type="GO" id="GO:0050660">
    <property type="term" value="F:flavin adenine dinucleotide binding"/>
    <property type="evidence" value="ECO:0007669"/>
    <property type="project" value="InterPro"/>
</dbReference>
<keyword evidence="3" id="KW-1003">Cell membrane</keyword>
<comment type="subcellular location">
    <subcellularLocation>
        <location evidence="1">Cell membrane</location>
        <topology evidence="1">Multi-pass membrane protein</topology>
    </subcellularLocation>
</comment>
<evidence type="ECO:0000256" key="6">
    <source>
        <dbReference type="ARBA" id="ARBA00022989"/>
    </source>
</evidence>
<dbReference type="SMART" id="SM01091">
    <property type="entry name" value="CorC_HlyC"/>
    <property type="match status" value="1"/>
</dbReference>
<evidence type="ECO:0000256" key="10">
    <source>
        <dbReference type="PROSITE-ProRule" id="PRU01193"/>
    </source>
</evidence>
<dbReference type="Gene3D" id="3.10.580.10">
    <property type="entry name" value="CBS-domain"/>
    <property type="match status" value="1"/>
</dbReference>
<keyword evidence="8 10" id="KW-0472">Membrane</keyword>
<dbReference type="Proteomes" id="UP000555411">
    <property type="component" value="Unassembled WGS sequence"/>
</dbReference>
<evidence type="ECO:0000259" key="13">
    <source>
        <dbReference type="PROSITE" id="PS51846"/>
    </source>
</evidence>
<feature type="transmembrane region" description="Helical" evidence="11">
    <location>
        <begin position="6"/>
        <end position="26"/>
    </location>
</feature>
<dbReference type="InterPro" id="IPR046342">
    <property type="entry name" value="CBS_dom_sf"/>
</dbReference>
<feature type="domain" description="CNNM transmembrane" evidence="13">
    <location>
        <begin position="1"/>
        <end position="197"/>
    </location>
</feature>
<dbReference type="Gene3D" id="3.90.1280.20">
    <property type="match status" value="1"/>
</dbReference>
<comment type="caution">
    <text evidence="14">The sequence shown here is derived from an EMBL/GenBank/DDBJ whole genome shotgun (WGS) entry which is preliminary data.</text>
</comment>
<dbReference type="PROSITE" id="PS51846">
    <property type="entry name" value="CNNM"/>
    <property type="match status" value="1"/>
</dbReference>
<evidence type="ECO:0000313" key="15">
    <source>
        <dbReference type="Proteomes" id="UP000555411"/>
    </source>
</evidence>
<dbReference type="InterPro" id="IPR000644">
    <property type="entry name" value="CBS_dom"/>
</dbReference>
<keyword evidence="6 10" id="KW-1133">Transmembrane helix</keyword>
<dbReference type="PANTHER" id="PTHR43099">
    <property type="entry name" value="UPF0053 PROTEIN YRKA"/>
    <property type="match status" value="1"/>
</dbReference>
<evidence type="ECO:0000256" key="2">
    <source>
        <dbReference type="ARBA" id="ARBA00006446"/>
    </source>
</evidence>
<dbReference type="Pfam" id="PF03471">
    <property type="entry name" value="CorC_HlyC"/>
    <property type="match status" value="1"/>
</dbReference>